<dbReference type="EMBL" id="JAPWTJ010000996">
    <property type="protein sequence ID" value="KAJ8974431.1"/>
    <property type="molecule type" value="Genomic_DNA"/>
</dbReference>
<reference evidence="2" key="1">
    <citation type="journal article" date="2023" name="Insect Mol. Biol.">
        <title>Genome sequencing provides insights into the evolution of gene families encoding plant cell wall-degrading enzymes in longhorned beetles.</title>
        <authorList>
            <person name="Shin N.R."/>
            <person name="Okamura Y."/>
            <person name="Kirsch R."/>
            <person name="Pauchet Y."/>
        </authorList>
    </citation>
    <scope>NUCLEOTIDE SEQUENCE</scope>
    <source>
        <strain evidence="2">MMC_N1</strain>
    </source>
</reference>
<feature type="compositionally biased region" description="Polar residues" evidence="1">
    <location>
        <begin position="55"/>
        <end position="71"/>
    </location>
</feature>
<dbReference type="Proteomes" id="UP001162164">
    <property type="component" value="Unassembled WGS sequence"/>
</dbReference>
<feature type="region of interest" description="Disordered" evidence="1">
    <location>
        <begin position="19"/>
        <end position="99"/>
    </location>
</feature>
<comment type="caution">
    <text evidence="2">The sequence shown here is derived from an EMBL/GenBank/DDBJ whole genome shotgun (WGS) entry which is preliminary data.</text>
</comment>
<accession>A0ABQ9J8E3</accession>
<feature type="compositionally biased region" description="Basic residues" evidence="1">
    <location>
        <begin position="89"/>
        <end position="99"/>
    </location>
</feature>
<gene>
    <name evidence="2" type="ORF">NQ317_019283</name>
</gene>
<evidence type="ECO:0000313" key="2">
    <source>
        <dbReference type="EMBL" id="KAJ8974431.1"/>
    </source>
</evidence>
<sequence length="99" mass="11039">MEEKKAEVKTVETEIKVKVAMTSSTTHKGAGPGNGTNQSQQFYPGLPTGFHPQHFHSNIQPGHQVPSSTHLGHSPPPNPTYYKDERTQRQHIKLKKEVT</sequence>
<keyword evidence="3" id="KW-1185">Reference proteome</keyword>
<protein>
    <submittedName>
        <fullName evidence="2">Uncharacterized protein</fullName>
    </submittedName>
</protein>
<organism evidence="2 3">
    <name type="scientific">Molorchus minor</name>
    <dbReference type="NCBI Taxonomy" id="1323400"/>
    <lineage>
        <taxon>Eukaryota</taxon>
        <taxon>Metazoa</taxon>
        <taxon>Ecdysozoa</taxon>
        <taxon>Arthropoda</taxon>
        <taxon>Hexapoda</taxon>
        <taxon>Insecta</taxon>
        <taxon>Pterygota</taxon>
        <taxon>Neoptera</taxon>
        <taxon>Endopterygota</taxon>
        <taxon>Coleoptera</taxon>
        <taxon>Polyphaga</taxon>
        <taxon>Cucujiformia</taxon>
        <taxon>Chrysomeloidea</taxon>
        <taxon>Cerambycidae</taxon>
        <taxon>Lamiinae</taxon>
        <taxon>Monochamini</taxon>
        <taxon>Molorchus</taxon>
    </lineage>
</organism>
<name>A0ABQ9J8E3_9CUCU</name>
<proteinExistence type="predicted"/>
<evidence type="ECO:0000256" key="1">
    <source>
        <dbReference type="SAM" id="MobiDB-lite"/>
    </source>
</evidence>
<evidence type="ECO:0000313" key="3">
    <source>
        <dbReference type="Proteomes" id="UP001162164"/>
    </source>
</evidence>